<gene>
    <name evidence="1" type="ORF">KFK14_20300</name>
</gene>
<evidence type="ECO:0000313" key="1">
    <source>
        <dbReference type="EMBL" id="QUT05309.1"/>
    </source>
</evidence>
<dbReference type="Proteomes" id="UP000681425">
    <property type="component" value="Chromosome"/>
</dbReference>
<name>A0A975K5S2_9SPHN</name>
<protein>
    <submittedName>
        <fullName evidence="1">Uncharacterized protein</fullName>
    </submittedName>
</protein>
<proteinExistence type="predicted"/>
<dbReference type="AlphaFoldDB" id="A0A975K5S2"/>
<dbReference type="KEGG" id="spph:KFK14_20300"/>
<accession>A0A975K5S2</accession>
<dbReference type="EMBL" id="CP073910">
    <property type="protein sequence ID" value="QUT05309.1"/>
    <property type="molecule type" value="Genomic_DNA"/>
</dbReference>
<reference evidence="1" key="1">
    <citation type="submission" date="2021-04" db="EMBL/GenBank/DDBJ databases">
        <title>Isolation of p-tert-butylphenol degrading bacteria Sphingobium phenoxybenzoativorans Tas13 from active sludge.</title>
        <authorList>
            <person name="Li Y."/>
        </authorList>
    </citation>
    <scope>NUCLEOTIDE SEQUENCE</scope>
    <source>
        <strain evidence="1">Tas13</strain>
    </source>
</reference>
<dbReference type="RefSeq" id="WP_212608971.1">
    <property type="nucleotide sequence ID" value="NZ_CP073910.1"/>
</dbReference>
<keyword evidence="2" id="KW-1185">Reference proteome</keyword>
<sequence length="324" mass="34379">MAIAGPWAASQPSAWAAEQPLYGRLTFAIPAGSSFEDQRQAVELKSVRFAATPGKILRTPILDTDDTTSKTPAATGAPVAMEGHQYAASSSEATLFPEPVSGTRPANTLSNTISRWSLDAWMLIRNGSSHFNLASYGQLGSSQAGVRVQYDLTPGSRSRVAPYARITSALAHPAAPEAAFGIGYRPVRSFPFDIGVERRVALGMGARDAFAIVASTGFGPATMPFGLEAEGYAQGGIVGFRNRDAFADGKFSLRTYIIDDRIALGMSTSGGAQPNLTRFDIGPQVQMRFSNGRIQSRMAAEWRQRITGRAQPGSGPAVTLVAGF</sequence>
<evidence type="ECO:0000313" key="2">
    <source>
        <dbReference type="Proteomes" id="UP000681425"/>
    </source>
</evidence>
<organism evidence="1 2">
    <name type="scientific">Sphingobium phenoxybenzoativorans</name>
    <dbReference type="NCBI Taxonomy" id="1592790"/>
    <lineage>
        <taxon>Bacteria</taxon>
        <taxon>Pseudomonadati</taxon>
        <taxon>Pseudomonadota</taxon>
        <taxon>Alphaproteobacteria</taxon>
        <taxon>Sphingomonadales</taxon>
        <taxon>Sphingomonadaceae</taxon>
        <taxon>Sphingobium</taxon>
    </lineage>
</organism>